<organism evidence="3 4">
    <name type="scientific">Saccharopolyspora antimicrobica</name>
    <dbReference type="NCBI Taxonomy" id="455193"/>
    <lineage>
        <taxon>Bacteria</taxon>
        <taxon>Bacillati</taxon>
        <taxon>Actinomycetota</taxon>
        <taxon>Actinomycetes</taxon>
        <taxon>Pseudonocardiales</taxon>
        <taxon>Pseudonocardiaceae</taxon>
        <taxon>Saccharopolyspora</taxon>
    </lineage>
</organism>
<dbReference type="STRING" id="455193.SAMN05421805_1011424"/>
<proteinExistence type="predicted"/>
<dbReference type="EMBL" id="RBXX01000002">
    <property type="protein sequence ID" value="RKT85727.1"/>
    <property type="molecule type" value="Genomic_DNA"/>
</dbReference>
<feature type="compositionally biased region" description="Basic and acidic residues" evidence="1">
    <location>
        <begin position="66"/>
        <end position="78"/>
    </location>
</feature>
<feature type="region of interest" description="Disordered" evidence="1">
    <location>
        <begin position="1"/>
        <end position="20"/>
    </location>
</feature>
<dbReference type="EMBL" id="FOUP01000001">
    <property type="protein sequence ID" value="SFM75814.1"/>
    <property type="molecule type" value="Genomic_DNA"/>
</dbReference>
<name>A0A1I4TGI2_9PSEU</name>
<evidence type="ECO:0000313" key="5">
    <source>
        <dbReference type="Proteomes" id="UP000270697"/>
    </source>
</evidence>
<feature type="region of interest" description="Disordered" evidence="1">
    <location>
        <begin position="59"/>
        <end position="78"/>
    </location>
</feature>
<keyword evidence="5" id="KW-1185">Reference proteome</keyword>
<dbReference type="Proteomes" id="UP000199398">
    <property type="component" value="Unassembled WGS sequence"/>
</dbReference>
<accession>A0A1I4TGI2</accession>
<gene>
    <name evidence="2" type="ORF">ATL45_4079</name>
    <name evidence="3" type="ORF">SAMN05421805_1011424</name>
</gene>
<reference evidence="2 5" key="2">
    <citation type="submission" date="2018-10" db="EMBL/GenBank/DDBJ databases">
        <title>Sequencing the genomes of 1000 actinobacteria strains.</title>
        <authorList>
            <person name="Klenk H.-P."/>
        </authorList>
    </citation>
    <scope>NUCLEOTIDE SEQUENCE [LARGE SCALE GENOMIC DNA]</scope>
    <source>
        <strain evidence="2 5">DSM 45119</strain>
    </source>
</reference>
<dbReference type="Proteomes" id="UP000270697">
    <property type="component" value="Unassembled WGS sequence"/>
</dbReference>
<feature type="region of interest" description="Disordered" evidence="1">
    <location>
        <begin position="25"/>
        <end position="52"/>
    </location>
</feature>
<evidence type="ECO:0000313" key="2">
    <source>
        <dbReference type="EMBL" id="RKT85727.1"/>
    </source>
</evidence>
<reference evidence="3 4" key="1">
    <citation type="submission" date="2016-10" db="EMBL/GenBank/DDBJ databases">
        <authorList>
            <person name="de Groot N.N."/>
        </authorList>
    </citation>
    <scope>NUCLEOTIDE SEQUENCE [LARGE SCALE GENOMIC DNA]</scope>
    <source>
        <strain evidence="3 4">CPCC 201259</strain>
    </source>
</reference>
<evidence type="ECO:0000256" key="1">
    <source>
        <dbReference type="SAM" id="MobiDB-lite"/>
    </source>
</evidence>
<evidence type="ECO:0000313" key="4">
    <source>
        <dbReference type="Proteomes" id="UP000199398"/>
    </source>
</evidence>
<sequence>MGTFLSPGPPARGYRGDMASFGEILPGRKLKHEGDETGISQGHDPGGPLDLERGVVYLAPPAQADSGEHDDTGSERRD</sequence>
<evidence type="ECO:0000313" key="3">
    <source>
        <dbReference type="EMBL" id="SFM75814.1"/>
    </source>
</evidence>
<protein>
    <submittedName>
        <fullName evidence="3">Uncharacterized protein</fullName>
    </submittedName>
</protein>
<dbReference type="AlphaFoldDB" id="A0A1I4TGI2"/>